<dbReference type="FunFam" id="3.60.21.10:FF:000028">
    <property type="entry name" value="Putative metallophosphoesterase"/>
    <property type="match status" value="1"/>
</dbReference>
<dbReference type="GO" id="GO:0016020">
    <property type="term" value="C:membrane"/>
    <property type="evidence" value="ECO:0007669"/>
    <property type="project" value="GOC"/>
</dbReference>
<proteinExistence type="inferred from homology"/>
<keyword evidence="3" id="KW-0378">Hydrolase</keyword>
<organism evidence="7 8">
    <name type="scientific">Labilithrix luteola</name>
    <dbReference type="NCBI Taxonomy" id="1391654"/>
    <lineage>
        <taxon>Bacteria</taxon>
        <taxon>Pseudomonadati</taxon>
        <taxon>Myxococcota</taxon>
        <taxon>Polyangia</taxon>
        <taxon>Polyangiales</taxon>
        <taxon>Labilitrichaceae</taxon>
        <taxon>Labilithrix</taxon>
    </lineage>
</organism>
<evidence type="ECO:0000256" key="4">
    <source>
        <dbReference type="ARBA" id="ARBA00061089"/>
    </source>
</evidence>
<evidence type="ECO:0000313" key="8">
    <source>
        <dbReference type="Proteomes" id="UP000064967"/>
    </source>
</evidence>
<dbReference type="SUPFAM" id="SSF56300">
    <property type="entry name" value="Metallo-dependent phosphatases"/>
    <property type="match status" value="1"/>
</dbReference>
<dbReference type="GO" id="GO:0008758">
    <property type="term" value="F:UDP-2,3-diacylglucosamine hydrolase activity"/>
    <property type="evidence" value="ECO:0007669"/>
    <property type="project" value="TreeGrafter"/>
</dbReference>
<keyword evidence="8" id="KW-1185">Reference proteome</keyword>
<dbReference type="EMBL" id="CP012333">
    <property type="protein sequence ID" value="AKU95159.1"/>
    <property type="molecule type" value="Genomic_DNA"/>
</dbReference>
<dbReference type="Proteomes" id="UP000064967">
    <property type="component" value="Chromosome"/>
</dbReference>
<sequence length="385" mass="41307">MRYIGIFAIAPLLLGAGHYLIWAKLVRDTALAPAWARVSKFGIVALYGLLLSAFFSVRLLPRSASAPLAWLGFTWLGVFFFLVVSLGVTSVLQLMALRSSRGDGPVDPERRQAFARIFGGIAAATGLGMAGAGVVSVISDVAVSRVRVALDKFSKARPNYRIVQITDVHVGPTIGRAFVEKVVATINALEPDAVAITGDLVDGSVDDLREHVAPLANIRAKDGVFFVTGNHEYYSGADAWIAHLRELGIRVLRNERVRVGGEHGIDIAGIDDVSSRGSVRGHGADIDTALAGRDPARPVVLLAHQPKAIERAAQLGVDLQLSGHTHGGQLFPWNFLVRLQQPFVAGLHALERAQIYVSRGTGYWGPPMRVGAPAEITEIEIVARS</sequence>
<evidence type="ECO:0000256" key="3">
    <source>
        <dbReference type="ARBA" id="ARBA00022801"/>
    </source>
</evidence>
<feature type="transmembrane region" description="Helical" evidence="5">
    <location>
        <begin position="113"/>
        <end position="138"/>
    </location>
</feature>
<dbReference type="KEGG" id="llu:AKJ09_01823"/>
<dbReference type="GO" id="GO:0046872">
    <property type="term" value="F:metal ion binding"/>
    <property type="evidence" value="ECO:0007669"/>
    <property type="project" value="UniProtKB-KW"/>
</dbReference>
<name>A0A0K1PPW2_9BACT</name>
<keyword evidence="5" id="KW-0472">Membrane</keyword>
<dbReference type="InterPro" id="IPR004843">
    <property type="entry name" value="Calcineurin-like_PHP"/>
</dbReference>
<evidence type="ECO:0000256" key="2">
    <source>
        <dbReference type="ARBA" id="ARBA00022723"/>
    </source>
</evidence>
<keyword evidence="5" id="KW-0812">Transmembrane</keyword>
<dbReference type="STRING" id="1391654.AKJ09_01823"/>
<dbReference type="RefSeq" id="WP_240488419.1">
    <property type="nucleotide sequence ID" value="NZ_CP012333.1"/>
</dbReference>
<comment type="similarity">
    <text evidence="4">Belongs to the metallophosphoesterase superfamily.</text>
</comment>
<dbReference type="PANTHER" id="PTHR31302:SF31">
    <property type="entry name" value="PHOSPHODIESTERASE YAEI"/>
    <property type="match status" value="1"/>
</dbReference>
<protein>
    <submittedName>
        <fullName evidence="7">Putative phosphoesterase</fullName>
    </submittedName>
</protein>
<feature type="transmembrane region" description="Helical" evidence="5">
    <location>
        <begin position="6"/>
        <end position="26"/>
    </location>
</feature>
<dbReference type="Gene3D" id="3.60.21.10">
    <property type="match status" value="1"/>
</dbReference>
<gene>
    <name evidence="7" type="ORF">AKJ09_01823</name>
</gene>
<dbReference type="GO" id="GO:0009245">
    <property type="term" value="P:lipid A biosynthetic process"/>
    <property type="evidence" value="ECO:0007669"/>
    <property type="project" value="TreeGrafter"/>
</dbReference>
<dbReference type="InterPro" id="IPR029052">
    <property type="entry name" value="Metallo-depent_PP-like"/>
</dbReference>
<keyword evidence="2" id="KW-0479">Metal-binding</keyword>
<feature type="transmembrane region" description="Helical" evidence="5">
    <location>
        <begin position="69"/>
        <end position="92"/>
    </location>
</feature>
<evidence type="ECO:0000313" key="7">
    <source>
        <dbReference type="EMBL" id="AKU95159.1"/>
    </source>
</evidence>
<comment type="cofactor">
    <cofactor evidence="1">
        <name>a divalent metal cation</name>
        <dbReference type="ChEBI" id="CHEBI:60240"/>
    </cofactor>
</comment>
<reference evidence="7 8" key="1">
    <citation type="submission" date="2015-08" db="EMBL/GenBank/DDBJ databases">
        <authorList>
            <person name="Babu N.S."/>
            <person name="Beckwith C.J."/>
            <person name="Beseler K.G."/>
            <person name="Brison A."/>
            <person name="Carone J.V."/>
            <person name="Caskin T.P."/>
            <person name="Diamond M."/>
            <person name="Durham M.E."/>
            <person name="Foxe J.M."/>
            <person name="Go M."/>
            <person name="Henderson B.A."/>
            <person name="Jones I.B."/>
            <person name="McGettigan J.A."/>
            <person name="Micheletti S.J."/>
            <person name="Nasrallah M.E."/>
            <person name="Ortiz D."/>
            <person name="Piller C.R."/>
            <person name="Privatt S.R."/>
            <person name="Schneider S.L."/>
            <person name="Sharp S."/>
            <person name="Smith T.C."/>
            <person name="Stanton J.D."/>
            <person name="Ullery H.E."/>
            <person name="Wilson R.J."/>
            <person name="Serrano M.G."/>
            <person name="Buck G."/>
            <person name="Lee V."/>
            <person name="Wang Y."/>
            <person name="Carvalho R."/>
            <person name="Voegtly L."/>
            <person name="Shi R."/>
            <person name="Duckworth R."/>
            <person name="Johnson A."/>
            <person name="Loviza R."/>
            <person name="Walstead R."/>
            <person name="Shah Z."/>
            <person name="Kiflezghi M."/>
            <person name="Wade K."/>
            <person name="Ball S.L."/>
            <person name="Bradley K.W."/>
            <person name="Asai D.J."/>
            <person name="Bowman C.A."/>
            <person name="Russell D.A."/>
            <person name="Pope W.H."/>
            <person name="Jacobs-Sera D."/>
            <person name="Hendrix R.W."/>
            <person name="Hatfull G.F."/>
        </authorList>
    </citation>
    <scope>NUCLEOTIDE SEQUENCE [LARGE SCALE GENOMIC DNA]</scope>
    <source>
        <strain evidence="7 8">DSM 27648</strain>
    </source>
</reference>
<dbReference type="CDD" id="cd07385">
    <property type="entry name" value="MPP_YkuE_C"/>
    <property type="match status" value="1"/>
</dbReference>
<keyword evidence="5" id="KW-1133">Transmembrane helix</keyword>
<feature type="transmembrane region" description="Helical" evidence="5">
    <location>
        <begin position="38"/>
        <end position="57"/>
    </location>
</feature>
<dbReference type="AlphaFoldDB" id="A0A0K1PPW2"/>
<accession>A0A0K1PPW2</accession>
<evidence type="ECO:0000256" key="1">
    <source>
        <dbReference type="ARBA" id="ARBA00001968"/>
    </source>
</evidence>
<dbReference type="InterPro" id="IPR051158">
    <property type="entry name" value="Metallophosphoesterase_sf"/>
</dbReference>
<evidence type="ECO:0000256" key="5">
    <source>
        <dbReference type="SAM" id="Phobius"/>
    </source>
</evidence>
<feature type="domain" description="Calcineurin-like phosphoesterase" evidence="6">
    <location>
        <begin position="161"/>
        <end position="327"/>
    </location>
</feature>
<dbReference type="Pfam" id="PF00149">
    <property type="entry name" value="Metallophos"/>
    <property type="match status" value="1"/>
</dbReference>
<dbReference type="PANTHER" id="PTHR31302">
    <property type="entry name" value="TRANSMEMBRANE PROTEIN WITH METALLOPHOSPHOESTERASE DOMAIN-RELATED"/>
    <property type="match status" value="1"/>
</dbReference>
<evidence type="ECO:0000259" key="6">
    <source>
        <dbReference type="Pfam" id="PF00149"/>
    </source>
</evidence>